<feature type="non-terminal residue" evidence="2">
    <location>
        <position position="44"/>
    </location>
</feature>
<name>A0A6J4S7C0_9ACTN</name>
<evidence type="ECO:0000313" key="2">
    <source>
        <dbReference type="EMBL" id="CAA9488091.1"/>
    </source>
</evidence>
<reference evidence="2" key="1">
    <citation type="submission" date="2020-02" db="EMBL/GenBank/DDBJ databases">
        <authorList>
            <person name="Meier V. D."/>
        </authorList>
    </citation>
    <scope>NUCLEOTIDE SEQUENCE</scope>
    <source>
        <strain evidence="2">AVDCRST_MAG85</strain>
    </source>
</reference>
<sequence length="44" mass="4723">WTTTFSSASSGPACSQASVPWRAWPRPARPPSHIARSTGKTPRS</sequence>
<feature type="region of interest" description="Disordered" evidence="1">
    <location>
        <begin position="1"/>
        <end position="44"/>
    </location>
</feature>
<proteinExistence type="predicted"/>
<gene>
    <name evidence="2" type="ORF">AVDCRST_MAG85-1068</name>
</gene>
<evidence type="ECO:0000256" key="1">
    <source>
        <dbReference type="SAM" id="MobiDB-lite"/>
    </source>
</evidence>
<organism evidence="2">
    <name type="scientific">uncultured Solirubrobacteraceae bacterium</name>
    <dbReference type="NCBI Taxonomy" id="1162706"/>
    <lineage>
        <taxon>Bacteria</taxon>
        <taxon>Bacillati</taxon>
        <taxon>Actinomycetota</taxon>
        <taxon>Thermoleophilia</taxon>
        <taxon>Solirubrobacterales</taxon>
        <taxon>Solirubrobacteraceae</taxon>
        <taxon>environmental samples</taxon>
    </lineage>
</organism>
<accession>A0A6J4S7C0</accession>
<protein>
    <submittedName>
        <fullName evidence="2">Uncharacterized protein</fullName>
    </submittedName>
</protein>
<dbReference type="AlphaFoldDB" id="A0A6J4S7C0"/>
<dbReference type="EMBL" id="CADCVT010000119">
    <property type="protein sequence ID" value="CAA9488091.1"/>
    <property type="molecule type" value="Genomic_DNA"/>
</dbReference>
<feature type="compositionally biased region" description="Polar residues" evidence="1">
    <location>
        <begin position="1"/>
        <end position="18"/>
    </location>
</feature>
<feature type="non-terminal residue" evidence="2">
    <location>
        <position position="1"/>
    </location>
</feature>